<dbReference type="Proteomes" id="UP000054248">
    <property type="component" value="Unassembled WGS sequence"/>
</dbReference>
<organism evidence="1 2">
    <name type="scientific">Tulasnella calospora MUT 4182</name>
    <dbReference type="NCBI Taxonomy" id="1051891"/>
    <lineage>
        <taxon>Eukaryota</taxon>
        <taxon>Fungi</taxon>
        <taxon>Dikarya</taxon>
        <taxon>Basidiomycota</taxon>
        <taxon>Agaricomycotina</taxon>
        <taxon>Agaricomycetes</taxon>
        <taxon>Cantharellales</taxon>
        <taxon>Tulasnellaceae</taxon>
        <taxon>Tulasnella</taxon>
    </lineage>
</organism>
<dbReference type="HOGENOM" id="CLU_2623826_0_0_1"/>
<accession>A0A0C3L478</accession>
<dbReference type="AlphaFoldDB" id="A0A0C3L478"/>
<proteinExistence type="predicted"/>
<evidence type="ECO:0000313" key="1">
    <source>
        <dbReference type="EMBL" id="KIO28628.1"/>
    </source>
</evidence>
<sequence length="78" mass="9023">MRYFVELEVKKTRFIYVDYRTSPSISLLDPINRMNRHGWFRRTRFRPGQSMCRTSPITTSPAPATACVLSTDPDGLNV</sequence>
<reference evidence="2" key="2">
    <citation type="submission" date="2015-01" db="EMBL/GenBank/DDBJ databases">
        <title>Evolutionary Origins and Diversification of the Mycorrhizal Mutualists.</title>
        <authorList>
            <consortium name="DOE Joint Genome Institute"/>
            <consortium name="Mycorrhizal Genomics Consortium"/>
            <person name="Kohler A."/>
            <person name="Kuo A."/>
            <person name="Nagy L.G."/>
            <person name="Floudas D."/>
            <person name="Copeland A."/>
            <person name="Barry K.W."/>
            <person name="Cichocki N."/>
            <person name="Veneault-Fourrey C."/>
            <person name="LaButti K."/>
            <person name="Lindquist E.A."/>
            <person name="Lipzen A."/>
            <person name="Lundell T."/>
            <person name="Morin E."/>
            <person name="Murat C."/>
            <person name="Riley R."/>
            <person name="Ohm R."/>
            <person name="Sun H."/>
            <person name="Tunlid A."/>
            <person name="Henrissat B."/>
            <person name="Grigoriev I.V."/>
            <person name="Hibbett D.S."/>
            <person name="Martin F."/>
        </authorList>
    </citation>
    <scope>NUCLEOTIDE SEQUENCE [LARGE SCALE GENOMIC DNA]</scope>
    <source>
        <strain evidence="2">MUT 4182</strain>
    </source>
</reference>
<gene>
    <name evidence="1" type="ORF">M407DRAFT_242944</name>
</gene>
<evidence type="ECO:0000313" key="2">
    <source>
        <dbReference type="Proteomes" id="UP000054248"/>
    </source>
</evidence>
<name>A0A0C3L478_9AGAM</name>
<protein>
    <submittedName>
        <fullName evidence="1">Uncharacterized protein</fullName>
    </submittedName>
</protein>
<keyword evidence="2" id="KW-1185">Reference proteome</keyword>
<reference evidence="1 2" key="1">
    <citation type="submission" date="2014-04" db="EMBL/GenBank/DDBJ databases">
        <authorList>
            <consortium name="DOE Joint Genome Institute"/>
            <person name="Kuo A."/>
            <person name="Girlanda M."/>
            <person name="Perotto S."/>
            <person name="Kohler A."/>
            <person name="Nagy L.G."/>
            <person name="Floudas D."/>
            <person name="Copeland A."/>
            <person name="Barry K.W."/>
            <person name="Cichocki N."/>
            <person name="Veneault-Fourrey C."/>
            <person name="LaButti K."/>
            <person name="Lindquist E.A."/>
            <person name="Lipzen A."/>
            <person name="Lundell T."/>
            <person name="Morin E."/>
            <person name="Murat C."/>
            <person name="Sun H."/>
            <person name="Tunlid A."/>
            <person name="Henrissat B."/>
            <person name="Grigoriev I.V."/>
            <person name="Hibbett D.S."/>
            <person name="Martin F."/>
            <person name="Nordberg H.P."/>
            <person name="Cantor M.N."/>
            <person name="Hua S.X."/>
        </authorList>
    </citation>
    <scope>NUCLEOTIDE SEQUENCE [LARGE SCALE GENOMIC DNA]</scope>
    <source>
        <strain evidence="1 2">MUT 4182</strain>
    </source>
</reference>
<dbReference type="EMBL" id="KN822992">
    <property type="protein sequence ID" value="KIO28628.1"/>
    <property type="molecule type" value="Genomic_DNA"/>
</dbReference>